<evidence type="ECO:0000313" key="1">
    <source>
        <dbReference type="EMBL" id="PJE78440.1"/>
    </source>
</evidence>
<protein>
    <submittedName>
        <fullName evidence="1">Uncharacterized protein</fullName>
    </submittedName>
</protein>
<accession>A0A2H9T5D8</accession>
<dbReference type="AlphaFoldDB" id="A0A2H9T5D8"/>
<organism evidence="1">
    <name type="scientific">invertebrate metagenome</name>
    <dbReference type="NCBI Taxonomy" id="1711999"/>
    <lineage>
        <taxon>unclassified sequences</taxon>
        <taxon>metagenomes</taxon>
        <taxon>organismal metagenomes</taxon>
    </lineage>
</organism>
<reference evidence="1" key="1">
    <citation type="journal article" date="2017" name="Appl. Environ. Microbiol.">
        <title>Molecular characterization of an Endozoicomonas-like organism causing infection in king scallop Pecten maximus L.</title>
        <authorList>
            <person name="Cano I."/>
            <person name="van Aerle R."/>
            <person name="Ross S."/>
            <person name="Verner-Jeffreys D.W."/>
            <person name="Paley R.K."/>
            <person name="Rimmer G."/>
            <person name="Ryder D."/>
            <person name="Hooper P."/>
            <person name="Stone D."/>
            <person name="Feist S.W."/>
        </authorList>
    </citation>
    <scope>NUCLEOTIDE SEQUENCE</scope>
</reference>
<name>A0A2H9T5D8_9ZZZZ</name>
<sequence>MYSFHRPTMSLIDSLLFFLLRKEYLFTNSNPCFFLLKKILKTVTFNLPSPPTLLPKAFYLPCPHAKMIKSFTTETLHIPVDTWVIYNYQGRNRYCISFQPYYGKLSRSLFLDTVTLFTGTEKEQAFKPDKVISVSRQHRSNLSTFISNEPFLLLQTIFPKMTSSLLG</sequence>
<gene>
    <name evidence="1" type="ORF">CI610_02621</name>
</gene>
<comment type="caution">
    <text evidence="1">The sequence shown here is derived from an EMBL/GenBank/DDBJ whole genome shotgun (WGS) entry which is preliminary data.</text>
</comment>
<dbReference type="EMBL" id="NSIT01000182">
    <property type="protein sequence ID" value="PJE78440.1"/>
    <property type="molecule type" value="Genomic_DNA"/>
</dbReference>
<proteinExistence type="predicted"/>